<evidence type="ECO:0000313" key="2">
    <source>
        <dbReference type="EMBL" id="SMP43079.1"/>
    </source>
</evidence>
<dbReference type="InterPro" id="IPR024467">
    <property type="entry name" value="Xre/MbcA/ParS-like_toxin-bd"/>
</dbReference>
<dbReference type="Pfam" id="PF09722">
    <property type="entry name" value="Xre_MbcA_ParS_C"/>
    <property type="match status" value="1"/>
</dbReference>
<comment type="caution">
    <text evidence="2">The sequence shown here is derived from an EMBL/GenBank/DDBJ whole genome shotgun (WGS) entry which is preliminary data.</text>
</comment>
<dbReference type="EMBL" id="FXUL01000001">
    <property type="protein sequence ID" value="SMP43079.1"/>
    <property type="molecule type" value="Genomic_DNA"/>
</dbReference>
<keyword evidence="3" id="KW-1185">Reference proteome</keyword>
<dbReference type="RefSeq" id="WP_283440407.1">
    <property type="nucleotide sequence ID" value="NZ_FXUL01000001.1"/>
</dbReference>
<reference evidence="2 3" key="1">
    <citation type="submission" date="2017-05" db="EMBL/GenBank/DDBJ databases">
        <authorList>
            <person name="Varghese N."/>
            <person name="Submissions S."/>
        </authorList>
    </citation>
    <scope>NUCLEOTIDE SEQUENCE [LARGE SCALE GENOMIC DNA]</scope>
    <source>
        <strain evidence="2 3">DSM 26001</strain>
    </source>
</reference>
<evidence type="ECO:0000259" key="1">
    <source>
        <dbReference type="Pfam" id="PF09722"/>
    </source>
</evidence>
<sequence>MYIMHSEEIRTKAAYVLGGADEAQRWLESPARGLDYRIPIDVMLTETGRQQVYDLLLQIEYCVYV</sequence>
<feature type="domain" description="Antitoxin Xre/MbcA/ParS-like toxin-binding" evidence="1">
    <location>
        <begin position="13"/>
        <end position="61"/>
    </location>
</feature>
<protein>
    <submittedName>
        <fullName evidence="2">Toxin-antitoxin system antitoxin component, TIGR02293 family</fullName>
    </submittedName>
</protein>
<evidence type="ECO:0000313" key="3">
    <source>
        <dbReference type="Proteomes" id="UP001158049"/>
    </source>
</evidence>
<name>A0ABY1PRZ0_9BURK</name>
<accession>A0ABY1PRZ0</accession>
<dbReference type="Proteomes" id="UP001158049">
    <property type="component" value="Unassembled WGS sequence"/>
</dbReference>
<proteinExistence type="predicted"/>
<gene>
    <name evidence="2" type="ORF">SAMN06295970_101261</name>
</gene>
<organism evidence="2 3">
    <name type="scientific">Noviherbaspirillum suwonense</name>
    <dbReference type="NCBI Taxonomy" id="1224511"/>
    <lineage>
        <taxon>Bacteria</taxon>
        <taxon>Pseudomonadati</taxon>
        <taxon>Pseudomonadota</taxon>
        <taxon>Betaproteobacteria</taxon>
        <taxon>Burkholderiales</taxon>
        <taxon>Oxalobacteraceae</taxon>
        <taxon>Noviherbaspirillum</taxon>
    </lineage>
</organism>